<name>A0A6N4RCY1_BLAVI</name>
<dbReference type="Proteomes" id="UP000320948">
    <property type="component" value="Unassembled WGS sequence"/>
</dbReference>
<gene>
    <name evidence="1" type="ORF">DI628_04325</name>
</gene>
<accession>A0A6N4RCY1</accession>
<proteinExistence type="predicted"/>
<dbReference type="AlphaFoldDB" id="A0A6N4RCY1"/>
<dbReference type="EMBL" id="VAFM01000001">
    <property type="protein sequence ID" value="TKW61852.1"/>
    <property type="molecule type" value="Genomic_DNA"/>
</dbReference>
<evidence type="ECO:0000313" key="1">
    <source>
        <dbReference type="EMBL" id="TKW61852.1"/>
    </source>
</evidence>
<reference evidence="1 2" key="1">
    <citation type="journal article" date="2017" name="Nat. Commun.">
        <title>In situ click chemistry generation of cyclooxygenase-2 inhibitors.</title>
        <authorList>
            <person name="Bhardwaj A."/>
            <person name="Kaur J."/>
            <person name="Wuest M."/>
            <person name="Wuest F."/>
        </authorList>
    </citation>
    <scope>NUCLEOTIDE SEQUENCE [LARGE SCALE GENOMIC DNA]</scope>
    <source>
        <strain evidence="1">S2_018_000_R2_106</strain>
    </source>
</reference>
<sequence>MRPMPTESFSLQVEQIDKPEKKTFYHVARSDCHHTMPHVNAQWQRYKVTVDGNKLVGVEITDKLLPLQKFTLESHEGKTVKIHSLQPVMGTNWRKLTSTNEGVRKLLDVMREALPENGKVSA</sequence>
<organism evidence="1 2">
    <name type="scientific">Blastochloris viridis</name>
    <name type="common">Rhodopseudomonas viridis</name>
    <dbReference type="NCBI Taxonomy" id="1079"/>
    <lineage>
        <taxon>Bacteria</taxon>
        <taxon>Pseudomonadati</taxon>
        <taxon>Pseudomonadota</taxon>
        <taxon>Alphaproteobacteria</taxon>
        <taxon>Hyphomicrobiales</taxon>
        <taxon>Blastochloridaceae</taxon>
        <taxon>Blastochloris</taxon>
    </lineage>
</organism>
<comment type="caution">
    <text evidence="1">The sequence shown here is derived from an EMBL/GenBank/DDBJ whole genome shotgun (WGS) entry which is preliminary data.</text>
</comment>
<evidence type="ECO:0000313" key="2">
    <source>
        <dbReference type="Proteomes" id="UP000320948"/>
    </source>
</evidence>
<protein>
    <submittedName>
        <fullName evidence="1">Uncharacterized protein</fullName>
    </submittedName>
</protein>